<feature type="compositionally biased region" description="Basic and acidic residues" evidence="6">
    <location>
        <begin position="358"/>
        <end position="369"/>
    </location>
</feature>
<feature type="compositionally biased region" description="Basic and acidic residues" evidence="6">
    <location>
        <begin position="409"/>
        <end position="430"/>
    </location>
</feature>
<evidence type="ECO:0000256" key="6">
    <source>
        <dbReference type="SAM" id="MobiDB-lite"/>
    </source>
</evidence>
<comment type="similarity">
    <text evidence="2 5">Belongs to the RRS1 family.</text>
</comment>
<feature type="compositionally biased region" description="Basic and acidic residues" evidence="6">
    <location>
        <begin position="14"/>
        <end position="24"/>
    </location>
</feature>
<keyword evidence="3 5" id="KW-0690">Ribosome biogenesis</keyword>
<feature type="compositionally biased region" description="Basic and acidic residues" evidence="6">
    <location>
        <begin position="79"/>
        <end position="90"/>
    </location>
</feature>
<dbReference type="GO" id="GO:0042254">
    <property type="term" value="P:ribosome biogenesis"/>
    <property type="evidence" value="ECO:0007669"/>
    <property type="project" value="UniProtKB-KW"/>
</dbReference>
<evidence type="ECO:0000256" key="4">
    <source>
        <dbReference type="ARBA" id="ARBA00023242"/>
    </source>
</evidence>
<comment type="function">
    <text evidence="5">Involved in ribosomal large subunit assembly.</text>
</comment>
<evidence type="ECO:0000256" key="2">
    <source>
        <dbReference type="ARBA" id="ARBA00010077"/>
    </source>
</evidence>
<feature type="region of interest" description="Disordered" evidence="6">
    <location>
        <begin position="233"/>
        <end position="253"/>
    </location>
</feature>
<gene>
    <name evidence="7" type="ORF">CDEB00056_LOCUS13113</name>
</gene>
<feature type="compositionally biased region" description="Acidic residues" evidence="6">
    <location>
        <begin position="57"/>
        <end position="66"/>
    </location>
</feature>
<name>A0A7S3Q7S7_9STRA</name>
<feature type="compositionally biased region" description="Basic and acidic residues" evidence="6">
    <location>
        <begin position="305"/>
        <end position="314"/>
    </location>
</feature>
<organism evidence="7">
    <name type="scientific">Chaetoceros debilis</name>
    <dbReference type="NCBI Taxonomy" id="122233"/>
    <lineage>
        <taxon>Eukaryota</taxon>
        <taxon>Sar</taxon>
        <taxon>Stramenopiles</taxon>
        <taxon>Ochrophyta</taxon>
        <taxon>Bacillariophyta</taxon>
        <taxon>Coscinodiscophyceae</taxon>
        <taxon>Chaetocerotophycidae</taxon>
        <taxon>Chaetocerotales</taxon>
        <taxon>Chaetocerotaceae</taxon>
        <taxon>Chaetoceros</taxon>
    </lineage>
</organism>
<feature type="compositionally biased region" description="Acidic residues" evidence="6">
    <location>
        <begin position="25"/>
        <end position="48"/>
    </location>
</feature>
<dbReference type="InterPro" id="IPR007023">
    <property type="entry name" value="Ribosom_reg"/>
</dbReference>
<sequence length="465" mass="52166">MAARGKTNNRRTKSQREAVPHDDSTEQDSNLEDLEAMLNDESDSEASLEEVRTDSSESSDDEEDVKNDDPNTVEMLDVSAEKSNENDARDSVSFGMEGEEKCNLDLKNLLSMNSHQVSFDALYMKKRNKEDSNTTIATSGMLSANEDYLLKKASEGCSQLLIGLWSLETEKTDVGPMARLPRSETVLPRELPPPPPKTESRWEKFAKERGIGTKEKRSRKVWDEAAGEWAHRTGFNKASNPNDPLSWPIMEVKRNDDPFDDPWMKARDEKKDRVDKNSMNRMKNAEHAGEVERGTTRRVMKNKKQTRDEGRHGGNLDMKNFQSQPAGIPIDIAGKQRGKELTKAALLATQRSTASMGKFDKMREGEPERKKARAGLKKRKYESSTSKDGVKTEAKKSSKILENIIAGGGKEKDRAIRRGEHARGVTGHDYDFDDGLGASKYRKKKGRAGIGKMKKVTKKTAKLAK</sequence>
<dbReference type="GO" id="GO:0005634">
    <property type="term" value="C:nucleus"/>
    <property type="evidence" value="ECO:0007669"/>
    <property type="project" value="UniProtKB-SubCell"/>
</dbReference>
<reference evidence="7" key="1">
    <citation type="submission" date="2021-01" db="EMBL/GenBank/DDBJ databases">
        <authorList>
            <person name="Corre E."/>
            <person name="Pelletier E."/>
            <person name="Niang G."/>
            <person name="Scheremetjew M."/>
            <person name="Finn R."/>
            <person name="Kale V."/>
            <person name="Holt S."/>
            <person name="Cochrane G."/>
            <person name="Meng A."/>
            <person name="Brown T."/>
            <person name="Cohen L."/>
        </authorList>
    </citation>
    <scope>NUCLEOTIDE SEQUENCE</scope>
    <source>
        <strain evidence="7">MM31A-1</strain>
    </source>
</reference>
<feature type="region of interest" description="Disordered" evidence="6">
    <location>
        <begin position="269"/>
        <end position="324"/>
    </location>
</feature>
<feature type="region of interest" description="Disordered" evidence="6">
    <location>
        <begin position="1"/>
        <end position="94"/>
    </location>
</feature>
<feature type="compositionally biased region" description="Basic and acidic residues" evidence="6">
    <location>
        <begin position="269"/>
        <end position="295"/>
    </location>
</feature>
<dbReference type="Pfam" id="PF04939">
    <property type="entry name" value="RRS1"/>
    <property type="match status" value="1"/>
</dbReference>
<feature type="compositionally biased region" description="Basic residues" evidence="6">
    <location>
        <begin position="370"/>
        <end position="380"/>
    </location>
</feature>
<evidence type="ECO:0000256" key="1">
    <source>
        <dbReference type="ARBA" id="ARBA00004123"/>
    </source>
</evidence>
<dbReference type="AlphaFoldDB" id="A0A7S3Q7S7"/>
<dbReference type="EMBL" id="HBIO01017056">
    <property type="protein sequence ID" value="CAE0468260.1"/>
    <property type="molecule type" value="Transcribed_RNA"/>
</dbReference>
<feature type="region of interest" description="Disordered" evidence="6">
    <location>
        <begin position="348"/>
        <end position="465"/>
    </location>
</feature>
<protein>
    <recommendedName>
        <fullName evidence="5">Ribosome biogenesis regulatory protein</fullName>
    </recommendedName>
</protein>
<comment type="subcellular location">
    <subcellularLocation>
        <location evidence="1 5">Nucleus</location>
    </subcellularLocation>
</comment>
<keyword evidence="4 5" id="KW-0539">Nucleus</keyword>
<accession>A0A7S3Q7S7</accession>
<feature type="compositionally biased region" description="Basic residues" evidence="6">
    <location>
        <begin position="440"/>
        <end position="465"/>
    </location>
</feature>
<evidence type="ECO:0000313" key="7">
    <source>
        <dbReference type="EMBL" id="CAE0468260.1"/>
    </source>
</evidence>
<proteinExistence type="inferred from homology"/>
<evidence type="ECO:0000256" key="3">
    <source>
        <dbReference type="ARBA" id="ARBA00022517"/>
    </source>
</evidence>
<evidence type="ECO:0000256" key="5">
    <source>
        <dbReference type="RuleBase" id="RU364132"/>
    </source>
</evidence>